<keyword evidence="6" id="KW-0804">Transcription</keyword>
<keyword evidence="5" id="KW-0238">DNA-binding</keyword>
<name>A0A1X7KLQ9_9BACT</name>
<keyword evidence="7" id="KW-0479">Metal-binding</keyword>
<dbReference type="STRING" id="561720.SAMN06275492_1309"/>
<dbReference type="PANTHER" id="PTHR33202:SF7">
    <property type="entry name" value="FERRIC UPTAKE REGULATION PROTEIN"/>
    <property type="match status" value="1"/>
</dbReference>
<dbReference type="GO" id="GO:0003700">
    <property type="term" value="F:DNA-binding transcription factor activity"/>
    <property type="evidence" value="ECO:0007669"/>
    <property type="project" value="InterPro"/>
</dbReference>
<evidence type="ECO:0000256" key="4">
    <source>
        <dbReference type="ARBA" id="ARBA00023015"/>
    </source>
</evidence>
<dbReference type="PANTHER" id="PTHR33202">
    <property type="entry name" value="ZINC UPTAKE REGULATION PROTEIN"/>
    <property type="match status" value="1"/>
</dbReference>
<reference evidence="9" key="1">
    <citation type="submission" date="2017-04" db="EMBL/GenBank/DDBJ databases">
        <authorList>
            <person name="Varghese N."/>
            <person name="Submissions S."/>
        </authorList>
    </citation>
    <scope>NUCLEOTIDE SEQUENCE [LARGE SCALE GENOMIC DNA]</scope>
    <source>
        <strain evidence="9">USBA 82</strain>
    </source>
</reference>
<dbReference type="InterPro" id="IPR002481">
    <property type="entry name" value="FUR"/>
</dbReference>
<dbReference type="InterPro" id="IPR043135">
    <property type="entry name" value="Fur_C"/>
</dbReference>
<dbReference type="InterPro" id="IPR036388">
    <property type="entry name" value="WH-like_DNA-bd_sf"/>
</dbReference>
<keyword evidence="2" id="KW-0678">Repressor</keyword>
<feature type="binding site" evidence="7">
    <location>
        <position position="95"/>
    </location>
    <ligand>
        <name>Zn(2+)</name>
        <dbReference type="ChEBI" id="CHEBI:29105"/>
    </ligand>
</feature>
<dbReference type="GO" id="GO:1900376">
    <property type="term" value="P:regulation of secondary metabolite biosynthetic process"/>
    <property type="evidence" value="ECO:0007669"/>
    <property type="project" value="TreeGrafter"/>
</dbReference>
<accession>A0A1X7KLQ9</accession>
<dbReference type="Gene3D" id="1.10.10.10">
    <property type="entry name" value="Winged helix-like DNA-binding domain superfamily/Winged helix DNA-binding domain"/>
    <property type="match status" value="1"/>
</dbReference>
<feature type="binding site" evidence="7">
    <location>
        <position position="131"/>
    </location>
    <ligand>
        <name>Zn(2+)</name>
        <dbReference type="ChEBI" id="CHEBI:29105"/>
    </ligand>
</feature>
<evidence type="ECO:0000313" key="9">
    <source>
        <dbReference type="Proteomes" id="UP000193355"/>
    </source>
</evidence>
<dbReference type="EMBL" id="FXBB01000030">
    <property type="protein sequence ID" value="SMG41643.1"/>
    <property type="molecule type" value="Genomic_DNA"/>
</dbReference>
<gene>
    <name evidence="8" type="ORF">SAMN06275492_1309</name>
</gene>
<keyword evidence="3 7" id="KW-0862">Zinc</keyword>
<dbReference type="OrthoDB" id="8659436at2"/>
<comment type="cofactor">
    <cofactor evidence="7">
        <name>Zn(2+)</name>
        <dbReference type="ChEBI" id="CHEBI:29105"/>
    </cofactor>
    <text evidence="7">Binds 1 zinc ion per subunit.</text>
</comment>
<dbReference type="GO" id="GO:0045892">
    <property type="term" value="P:negative regulation of DNA-templated transcription"/>
    <property type="evidence" value="ECO:0007669"/>
    <property type="project" value="TreeGrafter"/>
</dbReference>
<feature type="binding site" evidence="7">
    <location>
        <position position="98"/>
    </location>
    <ligand>
        <name>Zn(2+)</name>
        <dbReference type="ChEBI" id="CHEBI:29105"/>
    </ligand>
</feature>
<dbReference type="RefSeq" id="WP_085545237.1">
    <property type="nucleotide sequence ID" value="NZ_FXBB01000030.1"/>
</dbReference>
<feature type="binding site" evidence="7">
    <location>
        <position position="134"/>
    </location>
    <ligand>
        <name>Zn(2+)</name>
        <dbReference type="ChEBI" id="CHEBI:29105"/>
    </ligand>
</feature>
<protein>
    <submittedName>
        <fullName evidence="8">Fur family transcriptional regulator, ferric uptake regulator/Fur family transcriptional regulator, zinc uptake regulator</fullName>
    </submittedName>
</protein>
<dbReference type="InterPro" id="IPR036390">
    <property type="entry name" value="WH_DNA-bd_sf"/>
</dbReference>
<dbReference type="Proteomes" id="UP000193355">
    <property type="component" value="Unassembled WGS sequence"/>
</dbReference>
<evidence type="ECO:0000256" key="2">
    <source>
        <dbReference type="ARBA" id="ARBA00022491"/>
    </source>
</evidence>
<sequence>MDEAENLRQAGVRATACRVAVLKELSDREAPVAHRDLECAQSLQEFDRVTLYRALSTLEEKGLAHRILGSDGTWRYCAHDPNQTGCPGNHGHMECSVCGEMICLINQPIPNLEIPEGWAIAGKQLLAYGTCPKCSDRKERI</sequence>
<evidence type="ECO:0000256" key="3">
    <source>
        <dbReference type="ARBA" id="ARBA00022833"/>
    </source>
</evidence>
<dbReference type="GO" id="GO:0000976">
    <property type="term" value="F:transcription cis-regulatory region binding"/>
    <property type="evidence" value="ECO:0007669"/>
    <property type="project" value="TreeGrafter"/>
</dbReference>
<dbReference type="Gene3D" id="3.30.1490.190">
    <property type="match status" value="1"/>
</dbReference>
<dbReference type="Pfam" id="PF01475">
    <property type="entry name" value="FUR"/>
    <property type="match status" value="1"/>
</dbReference>
<dbReference type="GO" id="GO:0008270">
    <property type="term" value="F:zinc ion binding"/>
    <property type="evidence" value="ECO:0007669"/>
    <property type="project" value="TreeGrafter"/>
</dbReference>
<evidence type="ECO:0000313" key="8">
    <source>
        <dbReference type="EMBL" id="SMG41643.1"/>
    </source>
</evidence>
<dbReference type="SUPFAM" id="SSF46785">
    <property type="entry name" value="Winged helix' DNA-binding domain"/>
    <property type="match status" value="1"/>
</dbReference>
<evidence type="ECO:0000256" key="6">
    <source>
        <dbReference type="ARBA" id="ARBA00023163"/>
    </source>
</evidence>
<evidence type="ECO:0000256" key="5">
    <source>
        <dbReference type="ARBA" id="ARBA00023125"/>
    </source>
</evidence>
<evidence type="ECO:0000256" key="7">
    <source>
        <dbReference type="PIRSR" id="PIRSR602481-1"/>
    </source>
</evidence>
<proteinExistence type="inferred from homology"/>
<keyword evidence="9" id="KW-1185">Reference proteome</keyword>
<dbReference type="AlphaFoldDB" id="A0A1X7KLQ9"/>
<keyword evidence="4" id="KW-0805">Transcription regulation</keyword>
<comment type="similarity">
    <text evidence="1">Belongs to the Fur family.</text>
</comment>
<organism evidence="8 9">
    <name type="scientific">Dethiosulfovibrio salsuginis</name>
    <dbReference type="NCBI Taxonomy" id="561720"/>
    <lineage>
        <taxon>Bacteria</taxon>
        <taxon>Thermotogati</taxon>
        <taxon>Synergistota</taxon>
        <taxon>Synergistia</taxon>
        <taxon>Synergistales</taxon>
        <taxon>Dethiosulfovibrionaceae</taxon>
        <taxon>Dethiosulfovibrio</taxon>
    </lineage>
</organism>
<evidence type="ECO:0000256" key="1">
    <source>
        <dbReference type="ARBA" id="ARBA00007957"/>
    </source>
</evidence>